<dbReference type="Pfam" id="PF13435">
    <property type="entry name" value="Cytochrome_C554"/>
    <property type="match status" value="1"/>
</dbReference>
<dbReference type="SUPFAM" id="SSF48695">
    <property type="entry name" value="Multiheme cytochromes"/>
    <property type="match status" value="2"/>
</dbReference>
<dbReference type="RefSeq" id="WP_213495272.1">
    <property type="nucleotide sequence ID" value="NZ_CP074694.1"/>
</dbReference>
<evidence type="ECO:0000313" key="5">
    <source>
        <dbReference type="EMBL" id="QVL31391.1"/>
    </source>
</evidence>
<dbReference type="InterPro" id="IPR036280">
    <property type="entry name" value="Multihaem_cyt_sf"/>
</dbReference>
<accession>A0A8E6EXL0</accession>
<dbReference type="Proteomes" id="UP000676194">
    <property type="component" value="Chromosome"/>
</dbReference>
<organism evidence="5 6">
    <name type="scientific">Telmatocola sphagniphila</name>
    <dbReference type="NCBI Taxonomy" id="1123043"/>
    <lineage>
        <taxon>Bacteria</taxon>
        <taxon>Pseudomonadati</taxon>
        <taxon>Planctomycetota</taxon>
        <taxon>Planctomycetia</taxon>
        <taxon>Gemmatales</taxon>
        <taxon>Gemmataceae</taxon>
    </lineage>
</organism>
<dbReference type="SUPFAM" id="SSF51004">
    <property type="entry name" value="C-terminal (heme d1) domain of cytochrome cd1-nitrite reductase"/>
    <property type="match status" value="1"/>
</dbReference>
<dbReference type="GO" id="GO:0016491">
    <property type="term" value="F:oxidoreductase activity"/>
    <property type="evidence" value="ECO:0007669"/>
    <property type="project" value="TreeGrafter"/>
</dbReference>
<evidence type="ECO:0000256" key="2">
    <source>
        <dbReference type="SAM" id="MobiDB-lite"/>
    </source>
</evidence>
<evidence type="ECO:0000259" key="4">
    <source>
        <dbReference type="Pfam" id="PF13435"/>
    </source>
</evidence>
<evidence type="ECO:0000256" key="3">
    <source>
        <dbReference type="SAM" id="Phobius"/>
    </source>
</evidence>
<reference evidence="5" key="1">
    <citation type="submission" date="2021-05" db="EMBL/GenBank/DDBJ databases">
        <title>Complete genome sequence of the cellulolytic planctomycete Telmatocola sphagniphila SP2T and characterization of the first cellulase from planctomycetes.</title>
        <authorList>
            <person name="Rakitin A.L."/>
            <person name="Beletsky A.V."/>
            <person name="Naumoff D.G."/>
            <person name="Kulichevskaya I.S."/>
            <person name="Mardanov A.V."/>
            <person name="Ravin N.V."/>
            <person name="Dedysh S.N."/>
        </authorList>
    </citation>
    <scope>NUCLEOTIDE SEQUENCE</scope>
    <source>
        <strain evidence="5">SP2T</strain>
    </source>
</reference>
<evidence type="ECO:0000256" key="1">
    <source>
        <dbReference type="ARBA" id="ARBA00022729"/>
    </source>
</evidence>
<proteinExistence type="predicted"/>
<dbReference type="InterPro" id="IPR051829">
    <property type="entry name" value="Multiheme_Cytochr_ET"/>
</dbReference>
<dbReference type="InterPro" id="IPR013211">
    <property type="entry name" value="LVIVD"/>
</dbReference>
<keyword evidence="3" id="KW-0472">Membrane</keyword>
<keyword evidence="3" id="KW-1133">Transmembrane helix</keyword>
<dbReference type="PANTHER" id="PTHR35038">
    <property type="entry name" value="DISSIMILATORY SULFITE REDUCTASE SIRA"/>
    <property type="match status" value="1"/>
</dbReference>
<dbReference type="InterPro" id="IPR011048">
    <property type="entry name" value="Haem_d1_sf"/>
</dbReference>
<keyword evidence="1" id="KW-0732">Signal</keyword>
<gene>
    <name evidence="5" type="ORF">KIH39_21475</name>
</gene>
<evidence type="ECO:0000313" key="6">
    <source>
        <dbReference type="Proteomes" id="UP000676194"/>
    </source>
</evidence>
<dbReference type="InterPro" id="IPR023155">
    <property type="entry name" value="Cyt_c-552/4"/>
</dbReference>
<dbReference type="KEGG" id="tsph:KIH39_21475"/>
<feature type="domain" description="Cytochrome c-552/4" evidence="4">
    <location>
        <begin position="524"/>
        <end position="593"/>
    </location>
</feature>
<name>A0A8E6EXL0_9BACT</name>
<keyword evidence="3" id="KW-0812">Transmembrane</keyword>
<feature type="transmembrane region" description="Helical" evidence="3">
    <location>
        <begin position="12"/>
        <end position="34"/>
    </location>
</feature>
<dbReference type="PANTHER" id="PTHR35038:SF8">
    <property type="entry name" value="C-TYPE POLYHEME CYTOCHROME OMCC"/>
    <property type="match status" value="1"/>
</dbReference>
<sequence length="1314" mass="145609">MRSYLVGSWAPWLQSALAGLLIFGALGAIVYSALPPQMLRAQEKDDRKTNPFSTDPDDPFPMPPELKDVQLLKQTPEEQLAKSAGCIACHKNTGDPHGKATLRIGCTDCHGGDPSTTDKNRAHIAPKFPQFWPTSANPVRSYTLLNHESPEFIRFVNPGDFRIAHISCGTSGCHPQVVQTNRKQIMATGCMLWGAALYNNGTISNKRARYGEAYSMTGAPLRILNNPPPTPEEMTLGVVPFLEPLPRFEVGQPGNILRIFERGGRFKPEVGIPERLDDPGRTKVRLSERGLGTENRTDPGLVSLNKTRLFDPTLNFMGTNDHPGDYRSSGCSACHVIYANDRSPIHSGPYARFGNRGTTATFDPTIPKNEPGHPIEHRFTNAIPTSQCMVCHIHPGTTVMNSYPGYMWWDEETHARLMYPEKSKKLTPEDAIRYQMNNPDAASAKGNWSNPEFLNDITQLNGQMDKAQFADFHGHGWVFRAVFKRDIKGNLIDYQGVQVQQPTPHKLSEAINFPCMVKSFHEQNQFRDATQAVAAEDKLNQKRAGQPVHLMDIHLEKGMHCVDCHFTQDMHGNGKLHMEVRAASEIQCIDCHGTPQNFATLRTSGPASYTSSPEGGRNLLSLRTPFGKPRFEIEYLSDDKVNGPKRIYQNSNVEPNLRWEVVQTKDTIDPKHGRYNAKSALAKTVRFEGEQMVWGSMPSTGKCAHENKNMSCIACHSAWNPSCFGCHLPQKANVKMPQLHAEGEVSRNQSEYNFQTLRDDVFMLARDGDATKNRINPARSSCAVHVSSYNGLRESIYTLQQTISTEGFGGTAFSTNVPHTVRGRGVRETKQCTDCHLSLTNDNNAWMAQLLMQGTNIMNLIGKYAWVAAGEDGLMGVVVTERQEPQAVIGSSLQQVAFPEHFEEHLKRKGLLEHAHEHPGKDISQEITRPWKKPEILQVQARGEYLYAACGSAGVRVFDIAFIDNKGFSERITTAPVSPIGQKFYAQTKYATAVAAPTTVAVDPTRSHRPENKEGPIHPYFGYLYVTDLYDGLILVGAATTIDGNPANNFLKAETPFNPDGILKGAVNITIVGYYAYICCDAGLVVVSLEDPKNLKVTAVLDEKTIKKPKAVQVQFRYAYVCDEEGIKVLDATDLAHPVAKSMIRLPDVQNIYLGRSYAYVSAGSRGLVILDITNAEEPKVDQIYTANGAINDLHDVKVGVTYNSLFAYLADGKNGMRVLQLTSPDTPGNDGFAARPYPRLIATYRIPHGGHALNISKGLDRDRAVDEVGNQIGVFGRVGARPLNGEEMQKMYLKNGKPWYVTNDPSDAIYQKK</sequence>
<dbReference type="EMBL" id="CP074694">
    <property type="protein sequence ID" value="QVL31391.1"/>
    <property type="molecule type" value="Genomic_DNA"/>
</dbReference>
<keyword evidence="6" id="KW-1185">Reference proteome</keyword>
<protein>
    <recommendedName>
        <fullName evidence="4">Cytochrome c-552/4 domain-containing protein</fullName>
    </recommendedName>
</protein>
<feature type="region of interest" description="Disordered" evidence="2">
    <location>
        <begin position="41"/>
        <end position="62"/>
    </location>
</feature>
<dbReference type="Pfam" id="PF08309">
    <property type="entry name" value="LVIVD"/>
    <property type="match status" value="2"/>
</dbReference>